<dbReference type="EMBL" id="DQ121662">
    <property type="protein sequence ID" value="AAZ29312.1"/>
    <property type="molecule type" value="Genomic_DNA"/>
</dbReference>
<protein>
    <submittedName>
        <fullName evidence="1">JK_62P</fullName>
    </submittedName>
</protein>
<gene>
    <name evidence="1" type="ORF">JK_62</name>
</gene>
<evidence type="ECO:0000313" key="2">
    <source>
        <dbReference type="Proteomes" id="UP000000969"/>
    </source>
</evidence>
<dbReference type="RefSeq" id="YP_277503.1">
    <property type="nucleotide sequence ID" value="NC_007291.1"/>
</dbReference>
<name>Q45PV3_9CAUD</name>
<dbReference type="KEGG" id="vg:3562374"/>
<evidence type="ECO:0000313" key="1">
    <source>
        <dbReference type="EMBL" id="AAZ29312.1"/>
    </source>
</evidence>
<reference evidence="1 2" key="1">
    <citation type="submission" date="2005-07" db="EMBL/GenBank/DDBJ databases">
        <title>Bacteriophage JK06 is a highly specific type for pathogenic E. coli O157:H7.</title>
        <authorList>
            <person name="Kagan J."/>
            <person name="Kuhn J."/>
        </authorList>
    </citation>
    <scope>NUCLEOTIDE SEQUENCE [LARGE SCALE GENOMIC DNA]</scope>
</reference>
<keyword evidence="2" id="KW-1185">Reference proteome</keyword>
<dbReference type="Proteomes" id="UP000000969">
    <property type="component" value="Segment"/>
</dbReference>
<sequence>MMEVPRMTVNKLTFAKIFTEICSHCCQSTFCFLHCVTMRVSKQCGAITSLVHNCRANINMNTWLIIIECSHCSTQPNHRCLVVVAFNNLNLNLFMFHKHFSYCCSQ</sequence>
<organism evidence="1 2">
    <name type="scientific">Escherichia phage Jk06</name>
    <dbReference type="NCBI Taxonomy" id="2886922"/>
    <lineage>
        <taxon>Viruses</taxon>
        <taxon>Duplodnaviria</taxon>
        <taxon>Heunggongvirae</taxon>
        <taxon>Uroviricota</taxon>
        <taxon>Caudoviricetes</taxon>
        <taxon>Drexlerviridae</taxon>
        <taxon>Rogunavirinae</taxon>
        <taxon>Rogunavirus</taxon>
        <taxon>Rogunavirus Jk06</taxon>
    </lineage>
</organism>
<proteinExistence type="predicted"/>
<accession>Q45PV3</accession>
<dbReference type="GeneID" id="3562374"/>